<proteinExistence type="predicted"/>
<feature type="transmembrane region" description="Helical" evidence="1">
    <location>
        <begin position="75"/>
        <end position="94"/>
    </location>
</feature>
<dbReference type="Proteomes" id="UP000245647">
    <property type="component" value="Unassembled WGS sequence"/>
</dbReference>
<evidence type="ECO:0000256" key="1">
    <source>
        <dbReference type="SAM" id="Phobius"/>
    </source>
</evidence>
<reference evidence="2 3" key="1">
    <citation type="submission" date="2018-04" db="EMBL/GenBank/DDBJ databases">
        <title>Pedobacter chongqingensis sp. nov., isolated from a rottenly hemp rope.</title>
        <authorList>
            <person name="Cai Y."/>
        </authorList>
    </citation>
    <scope>NUCLEOTIDE SEQUENCE [LARGE SCALE GENOMIC DNA]</scope>
    <source>
        <strain evidence="2 3">FJ4-8</strain>
    </source>
</reference>
<feature type="transmembrane region" description="Helical" evidence="1">
    <location>
        <begin position="347"/>
        <end position="364"/>
    </location>
</feature>
<keyword evidence="1" id="KW-0472">Membrane</keyword>
<comment type="caution">
    <text evidence="2">The sequence shown here is derived from an EMBL/GenBank/DDBJ whole genome shotgun (WGS) entry which is preliminary data.</text>
</comment>
<gene>
    <name evidence="2" type="ORF">DDR33_08870</name>
</gene>
<sequence>MKILYSILLFFAVFGPKIGLYDTTIPAAVILLILTLAKTNIVLSGNIIVLNGLSVFLFVYSGFICLLYMVPDSFVFFRSLRCLISTACISLFVFNSDYRGKEILNLLVFFLMVNSFVILLQILSPSLQQLMAPMTGFDKDFSSIRAFGLTPGYDSAGYLCIMGLVFAIYLFVLTKKTSIIIIIYTFVLSGLFTGRSIMMLIAIIVSLLNLYLLLKGSFWLKVFASINFAGGLYLFIKFILPILITTIPFLSGYGSILISSEETNDLRSSFSTGSGDDLAQMYFLPDSFIETIFGRGVNPHDSDAGYIKIIHMIGIIGLVVTVLLYIYMYQRLGIYRKRFKEDDKLRALLLSTRVVIILIFFFNIKTLYFTARNFHEIIVISFVVASKEFNDKKRLNYMA</sequence>
<feature type="transmembrane region" description="Helical" evidence="1">
    <location>
        <begin position="155"/>
        <end position="172"/>
    </location>
</feature>
<keyword evidence="1" id="KW-1133">Transmembrane helix</keyword>
<feature type="transmembrane region" description="Helical" evidence="1">
    <location>
        <begin position="309"/>
        <end position="327"/>
    </location>
</feature>
<evidence type="ECO:0008006" key="4">
    <source>
        <dbReference type="Google" id="ProtNLM"/>
    </source>
</evidence>
<evidence type="ECO:0000313" key="2">
    <source>
        <dbReference type="EMBL" id="PWG81030.1"/>
    </source>
</evidence>
<evidence type="ECO:0000313" key="3">
    <source>
        <dbReference type="Proteomes" id="UP000245647"/>
    </source>
</evidence>
<feature type="transmembrane region" description="Helical" evidence="1">
    <location>
        <begin position="106"/>
        <end position="124"/>
    </location>
</feature>
<accession>A0A2U2PI25</accession>
<protein>
    <recommendedName>
        <fullName evidence="4">O-antigen ligase domain-containing protein</fullName>
    </recommendedName>
</protein>
<keyword evidence="1" id="KW-0812">Transmembrane</keyword>
<feature type="transmembrane region" description="Helical" evidence="1">
    <location>
        <begin position="218"/>
        <end position="235"/>
    </location>
</feature>
<feature type="transmembrane region" description="Helical" evidence="1">
    <location>
        <begin position="179"/>
        <end position="212"/>
    </location>
</feature>
<dbReference type="AlphaFoldDB" id="A0A2U2PI25"/>
<keyword evidence="3" id="KW-1185">Reference proteome</keyword>
<organism evidence="2 3">
    <name type="scientific">Pararcticibacter amylolyticus</name>
    <dbReference type="NCBI Taxonomy" id="2173175"/>
    <lineage>
        <taxon>Bacteria</taxon>
        <taxon>Pseudomonadati</taxon>
        <taxon>Bacteroidota</taxon>
        <taxon>Sphingobacteriia</taxon>
        <taxon>Sphingobacteriales</taxon>
        <taxon>Sphingobacteriaceae</taxon>
        <taxon>Pararcticibacter</taxon>
    </lineage>
</organism>
<feature type="transmembrane region" description="Helical" evidence="1">
    <location>
        <begin position="48"/>
        <end position="69"/>
    </location>
</feature>
<name>A0A2U2PI25_9SPHI</name>
<feature type="transmembrane region" description="Helical" evidence="1">
    <location>
        <begin position="18"/>
        <end position="36"/>
    </location>
</feature>
<dbReference type="OrthoDB" id="9880072at2"/>
<dbReference type="EMBL" id="QEAS01000006">
    <property type="protein sequence ID" value="PWG81030.1"/>
    <property type="molecule type" value="Genomic_DNA"/>
</dbReference>
<dbReference type="RefSeq" id="WP_109415414.1">
    <property type="nucleotide sequence ID" value="NZ_QEAS01000006.1"/>
</dbReference>
<feature type="transmembrane region" description="Helical" evidence="1">
    <location>
        <begin position="242"/>
        <end position="260"/>
    </location>
</feature>